<name>A0A1B5KTU5_USTVR</name>
<organism evidence="2 3">
    <name type="scientific">Ustilaginoidea virens</name>
    <name type="common">Rice false smut fungus</name>
    <name type="synonym">Villosiclava virens</name>
    <dbReference type="NCBI Taxonomy" id="1159556"/>
    <lineage>
        <taxon>Eukaryota</taxon>
        <taxon>Fungi</taxon>
        <taxon>Dikarya</taxon>
        <taxon>Ascomycota</taxon>
        <taxon>Pezizomycotina</taxon>
        <taxon>Sordariomycetes</taxon>
        <taxon>Hypocreomycetidae</taxon>
        <taxon>Hypocreales</taxon>
        <taxon>Clavicipitaceae</taxon>
        <taxon>Ustilaginoidea</taxon>
    </lineage>
</organism>
<feature type="region of interest" description="Disordered" evidence="1">
    <location>
        <begin position="397"/>
        <end position="427"/>
    </location>
</feature>
<evidence type="ECO:0000313" key="2">
    <source>
        <dbReference type="EMBL" id="GAO14305.1"/>
    </source>
</evidence>
<feature type="region of interest" description="Disordered" evidence="1">
    <location>
        <begin position="503"/>
        <end position="533"/>
    </location>
</feature>
<feature type="region of interest" description="Disordered" evidence="1">
    <location>
        <begin position="228"/>
        <end position="253"/>
    </location>
</feature>
<dbReference type="AlphaFoldDB" id="A0A1B5KTU5"/>
<gene>
    <name evidence="2" type="ORF">UVI_02033830</name>
</gene>
<feature type="compositionally biased region" description="Polar residues" evidence="1">
    <location>
        <begin position="1"/>
        <end position="11"/>
    </location>
</feature>
<feature type="compositionally biased region" description="Acidic residues" evidence="1">
    <location>
        <begin position="102"/>
        <end position="115"/>
    </location>
</feature>
<dbReference type="EMBL" id="BBTG02000016">
    <property type="protein sequence ID" value="GAO14305.1"/>
    <property type="molecule type" value="Genomic_DNA"/>
</dbReference>
<feature type="compositionally biased region" description="Basic and acidic residues" evidence="1">
    <location>
        <begin position="418"/>
        <end position="427"/>
    </location>
</feature>
<feature type="region of interest" description="Disordered" evidence="1">
    <location>
        <begin position="81"/>
        <end position="139"/>
    </location>
</feature>
<feature type="compositionally biased region" description="Low complexity" evidence="1">
    <location>
        <begin position="516"/>
        <end position="533"/>
    </location>
</feature>
<feature type="compositionally biased region" description="Polar residues" evidence="1">
    <location>
        <begin position="41"/>
        <end position="51"/>
    </location>
</feature>
<evidence type="ECO:0000256" key="1">
    <source>
        <dbReference type="SAM" id="MobiDB-lite"/>
    </source>
</evidence>
<feature type="compositionally biased region" description="Low complexity" evidence="1">
    <location>
        <begin position="455"/>
        <end position="464"/>
    </location>
</feature>
<dbReference type="Proteomes" id="UP000054053">
    <property type="component" value="Unassembled WGS sequence"/>
</dbReference>
<proteinExistence type="predicted"/>
<evidence type="ECO:0000313" key="3">
    <source>
        <dbReference type="Proteomes" id="UP000054053"/>
    </source>
</evidence>
<feature type="region of interest" description="Disordered" evidence="1">
    <location>
        <begin position="1"/>
        <end position="51"/>
    </location>
</feature>
<sequence>MAFQQPTTATLQRVARPTAAEHDNVAVQARPASPGREAEESQTWVLFSPPTEVTTTSYLTGSEHSLQTPGRSRLSHFGSLGTIARSGEGSEARQSLSVLSAVEDEPSDEDAELDSLDSHLPGFRSNNSGLKPPPRSSPHGVPVFPAHDGLGSFRLDQPVLDAEAQNQIYQFEQFNPRKVRRRLDSFDHTPSNLEGLYGQEEDKRQRIEAWRLEHSRVLLDEVQRETRRRRKSLASMQRSRRPTEVESDDLTWHDEEALEPEGLQEGFLAGITRRVVKDLLGIDDAMLSILLGEELPGEDEEALSSTPRASQLGNQPILTAADEPSWQIRILERLSKELGILVHQLSPHPGAFETYSKMQHMPVPYAGLPAIPESAGTATPRNEPGTQSQARVPEFQPTMHSHSQPVGIPDKQQTPRDGCGEERGVTDGDFTKEEWEKSLDVKLVLRYLVTRFTSRSSTSSSCSTPHREPTPQADSVQVARVRQHHPLIARNHPPVERRHYKAALSGSPATLRHHSSCASQSTRRSTRRSSCSSRHYWDIGGSLGTGSVIASNGPMGSWGEV</sequence>
<protein>
    <submittedName>
        <fullName evidence="2">Uncharacterized protein</fullName>
    </submittedName>
</protein>
<accession>A0A1B5KTU5</accession>
<comment type="caution">
    <text evidence="2">The sequence shown here is derived from an EMBL/GenBank/DDBJ whole genome shotgun (WGS) entry which is preliminary data.</text>
</comment>
<feature type="region of interest" description="Disordered" evidence="1">
    <location>
        <begin position="298"/>
        <end position="317"/>
    </location>
</feature>
<reference evidence="3" key="1">
    <citation type="journal article" date="2016" name="Genome Announc.">
        <title>Genome sequence of Ustilaginoidea virens IPU010, a rice pathogenic fungus causing false smut.</title>
        <authorList>
            <person name="Kumagai T."/>
            <person name="Ishii T."/>
            <person name="Terai G."/>
            <person name="Umemura M."/>
            <person name="Machida M."/>
            <person name="Asai K."/>
        </authorList>
    </citation>
    <scope>NUCLEOTIDE SEQUENCE [LARGE SCALE GENOMIC DNA]</scope>
    <source>
        <strain evidence="3">IPU010</strain>
    </source>
</reference>
<feature type="region of interest" description="Disordered" evidence="1">
    <location>
        <begin position="455"/>
        <end position="477"/>
    </location>
</feature>
<feature type="compositionally biased region" description="Polar residues" evidence="1">
    <location>
        <begin position="304"/>
        <end position="317"/>
    </location>
</feature>